<feature type="transmembrane region" description="Helical" evidence="8">
    <location>
        <begin position="370"/>
        <end position="392"/>
    </location>
</feature>
<reference evidence="10 11" key="1">
    <citation type="submission" date="2019-03" db="EMBL/GenBank/DDBJ databases">
        <title>Draft genome sequences of novel Actinobacteria.</title>
        <authorList>
            <person name="Sahin N."/>
            <person name="Ay H."/>
            <person name="Saygin H."/>
        </authorList>
    </citation>
    <scope>NUCLEOTIDE SEQUENCE [LARGE SCALE GENOMIC DNA]</scope>
    <source>
        <strain evidence="10 11">16K309</strain>
    </source>
</reference>
<feature type="transmembrane region" description="Helical" evidence="8">
    <location>
        <begin position="242"/>
        <end position="258"/>
    </location>
</feature>
<feature type="transmembrane region" description="Helical" evidence="8">
    <location>
        <begin position="278"/>
        <end position="300"/>
    </location>
</feature>
<evidence type="ECO:0000256" key="4">
    <source>
        <dbReference type="ARBA" id="ARBA00022692"/>
    </source>
</evidence>
<feature type="transmembrane region" description="Helical" evidence="8">
    <location>
        <begin position="52"/>
        <end position="76"/>
    </location>
</feature>
<dbReference type="GO" id="GO:0022857">
    <property type="term" value="F:transmembrane transporter activity"/>
    <property type="evidence" value="ECO:0007669"/>
    <property type="project" value="InterPro"/>
</dbReference>
<accession>A0A4R4VNZ5</accession>
<dbReference type="InterPro" id="IPR020846">
    <property type="entry name" value="MFS_dom"/>
</dbReference>
<dbReference type="InterPro" id="IPR011701">
    <property type="entry name" value="MFS"/>
</dbReference>
<dbReference type="RefSeq" id="WP_132673509.1">
    <property type="nucleotide sequence ID" value="NZ_SMKS01000010.1"/>
</dbReference>
<feature type="transmembrane region" description="Helical" evidence="8">
    <location>
        <begin position="192"/>
        <end position="211"/>
    </location>
</feature>
<dbReference type="EMBL" id="SMKS01000010">
    <property type="protein sequence ID" value="TDD07549.1"/>
    <property type="molecule type" value="Genomic_DNA"/>
</dbReference>
<feature type="region of interest" description="Disordered" evidence="7">
    <location>
        <begin position="425"/>
        <end position="445"/>
    </location>
</feature>
<feature type="domain" description="Major facilitator superfamily (MFS) profile" evidence="9">
    <location>
        <begin position="15"/>
        <end position="426"/>
    </location>
</feature>
<evidence type="ECO:0000256" key="3">
    <source>
        <dbReference type="ARBA" id="ARBA00022475"/>
    </source>
</evidence>
<keyword evidence="2" id="KW-0813">Transport</keyword>
<dbReference type="OrthoDB" id="9066401at2"/>
<evidence type="ECO:0000256" key="7">
    <source>
        <dbReference type="SAM" id="MobiDB-lite"/>
    </source>
</evidence>
<dbReference type="AlphaFoldDB" id="A0A4R4VNZ5"/>
<dbReference type="CDD" id="cd17369">
    <property type="entry name" value="MFS_ShiA_like"/>
    <property type="match status" value="1"/>
</dbReference>
<evidence type="ECO:0000259" key="9">
    <source>
        <dbReference type="PROSITE" id="PS50850"/>
    </source>
</evidence>
<dbReference type="Pfam" id="PF07690">
    <property type="entry name" value="MFS_1"/>
    <property type="match status" value="1"/>
</dbReference>
<evidence type="ECO:0000256" key="5">
    <source>
        <dbReference type="ARBA" id="ARBA00022989"/>
    </source>
</evidence>
<dbReference type="PANTHER" id="PTHR43045:SF2">
    <property type="entry name" value="INNER MEMBRANE METABOLITE TRANSPORT PROTEIN YHJE"/>
    <property type="match status" value="1"/>
</dbReference>
<keyword evidence="4 8" id="KW-0812">Transmembrane</keyword>
<comment type="caution">
    <text evidence="10">The sequence shown here is derived from an EMBL/GenBank/DDBJ whole genome shotgun (WGS) entry which is preliminary data.</text>
</comment>
<evidence type="ECO:0000256" key="2">
    <source>
        <dbReference type="ARBA" id="ARBA00022448"/>
    </source>
</evidence>
<dbReference type="SUPFAM" id="SSF103473">
    <property type="entry name" value="MFS general substrate transporter"/>
    <property type="match status" value="1"/>
</dbReference>
<keyword evidence="5 8" id="KW-1133">Transmembrane helix</keyword>
<evidence type="ECO:0000313" key="10">
    <source>
        <dbReference type="EMBL" id="TDD07549.1"/>
    </source>
</evidence>
<feature type="transmembrane region" description="Helical" evidence="8">
    <location>
        <begin position="334"/>
        <end position="358"/>
    </location>
</feature>
<dbReference type="PANTHER" id="PTHR43045">
    <property type="entry name" value="SHIKIMATE TRANSPORTER"/>
    <property type="match status" value="1"/>
</dbReference>
<evidence type="ECO:0000313" key="11">
    <source>
        <dbReference type="Proteomes" id="UP000295674"/>
    </source>
</evidence>
<feature type="transmembrane region" description="Helical" evidence="8">
    <location>
        <begin position="88"/>
        <end position="112"/>
    </location>
</feature>
<dbReference type="Proteomes" id="UP000295674">
    <property type="component" value="Unassembled WGS sequence"/>
</dbReference>
<comment type="subcellular location">
    <subcellularLocation>
        <location evidence="1">Cell membrane</location>
        <topology evidence="1">Multi-pass membrane protein</topology>
    </subcellularLocation>
</comment>
<evidence type="ECO:0000256" key="6">
    <source>
        <dbReference type="ARBA" id="ARBA00023136"/>
    </source>
</evidence>
<feature type="transmembrane region" description="Helical" evidence="8">
    <location>
        <begin position="398"/>
        <end position="420"/>
    </location>
</feature>
<keyword evidence="6 8" id="KW-0472">Membrane</keyword>
<gene>
    <name evidence="10" type="ORF">E1181_08970</name>
</gene>
<feature type="transmembrane region" description="Helical" evidence="8">
    <location>
        <begin position="118"/>
        <end position="142"/>
    </location>
</feature>
<dbReference type="GO" id="GO:0005886">
    <property type="term" value="C:plasma membrane"/>
    <property type="evidence" value="ECO:0007669"/>
    <property type="project" value="UniProtKB-SubCell"/>
</dbReference>
<organism evidence="10 11">
    <name type="scientific">Saccharopolyspora terrae</name>
    <dbReference type="NCBI Taxonomy" id="2530384"/>
    <lineage>
        <taxon>Bacteria</taxon>
        <taxon>Bacillati</taxon>
        <taxon>Actinomycetota</taxon>
        <taxon>Actinomycetes</taxon>
        <taxon>Pseudonocardiales</taxon>
        <taxon>Pseudonocardiaceae</taxon>
        <taxon>Saccharopolyspora</taxon>
    </lineage>
</organism>
<protein>
    <submittedName>
        <fullName evidence="10">MFS transporter</fullName>
    </submittedName>
</protein>
<evidence type="ECO:0000256" key="8">
    <source>
        <dbReference type="SAM" id="Phobius"/>
    </source>
</evidence>
<feature type="transmembrane region" description="Helical" evidence="8">
    <location>
        <begin position="163"/>
        <end position="180"/>
    </location>
</feature>
<name>A0A4R4VNZ5_9PSEU</name>
<dbReference type="PROSITE" id="PS50850">
    <property type="entry name" value="MFS"/>
    <property type="match status" value="1"/>
</dbReference>
<sequence>MSTAPQLDERMARKAGIAAFVGTTIEWYDFYIYGTASALVFGPLFFSNADPAVAVLLSFGTFAVGFLTRPLGGAVFGHLGDRIGRKRALISTLLLMGVTTVGVGLLPTYATIGSAAPVLLIVLRMLQGLAVGGEWGGAVLIATEHTRSDRGFLFGAFAQQGSPAGRILATLGFLAVTGMLPEEALLEWAWRLPFLASALLVVVGLVIRLKLEESPAVKQLHERNEVVKVPVVEVFRSNSRELMLGIFGILCVFVVVYARDTFALAWATKSLDFSKDSFLSIILIASVVQFFVQPFGAILATRWSPRALVTLLLGLEIPALALMFVLIGTGNWTLAMIGAVLATIPDVMFYAVMAGMLAQSFPTRVRYTGISLTYGLSGALCGTTPMILQWLHSSSGSMALPVAFGIVTTAISLVCSRALLGRPAADETPHSDQATLPGDAATPTR</sequence>
<keyword evidence="3" id="KW-1003">Cell membrane</keyword>
<dbReference type="InterPro" id="IPR036259">
    <property type="entry name" value="MFS_trans_sf"/>
</dbReference>
<evidence type="ECO:0000256" key="1">
    <source>
        <dbReference type="ARBA" id="ARBA00004651"/>
    </source>
</evidence>
<keyword evidence="11" id="KW-1185">Reference proteome</keyword>
<proteinExistence type="predicted"/>
<feature type="transmembrane region" description="Helical" evidence="8">
    <location>
        <begin position="307"/>
        <end position="328"/>
    </location>
</feature>
<dbReference type="Gene3D" id="1.20.1250.20">
    <property type="entry name" value="MFS general substrate transporter like domains"/>
    <property type="match status" value="1"/>
</dbReference>